<keyword evidence="2" id="KW-1185">Reference proteome</keyword>
<evidence type="ECO:0000313" key="1">
    <source>
        <dbReference type="EMBL" id="KAF8444483.1"/>
    </source>
</evidence>
<protein>
    <submittedName>
        <fullName evidence="1">Uncharacterized protein</fullName>
    </submittedName>
</protein>
<evidence type="ECO:0000313" key="2">
    <source>
        <dbReference type="Proteomes" id="UP001194468"/>
    </source>
</evidence>
<feature type="non-terminal residue" evidence="1">
    <location>
        <position position="121"/>
    </location>
</feature>
<reference evidence="1" key="1">
    <citation type="submission" date="2019-10" db="EMBL/GenBank/DDBJ databases">
        <authorList>
            <consortium name="DOE Joint Genome Institute"/>
            <person name="Kuo A."/>
            <person name="Miyauchi S."/>
            <person name="Kiss E."/>
            <person name="Drula E."/>
            <person name="Kohler A."/>
            <person name="Sanchez-Garcia M."/>
            <person name="Andreopoulos B."/>
            <person name="Barry K.W."/>
            <person name="Bonito G."/>
            <person name="Buee M."/>
            <person name="Carver A."/>
            <person name="Chen C."/>
            <person name="Cichocki N."/>
            <person name="Clum A."/>
            <person name="Culley D."/>
            <person name="Crous P.W."/>
            <person name="Fauchery L."/>
            <person name="Girlanda M."/>
            <person name="Hayes R."/>
            <person name="Keri Z."/>
            <person name="LaButti K."/>
            <person name="Lipzen A."/>
            <person name="Lombard V."/>
            <person name="Magnuson J."/>
            <person name="Maillard F."/>
            <person name="Morin E."/>
            <person name="Murat C."/>
            <person name="Nolan M."/>
            <person name="Ohm R."/>
            <person name="Pangilinan J."/>
            <person name="Pereira M."/>
            <person name="Perotto S."/>
            <person name="Peter M."/>
            <person name="Riley R."/>
            <person name="Sitrit Y."/>
            <person name="Stielow B."/>
            <person name="Szollosi G."/>
            <person name="Zifcakova L."/>
            <person name="Stursova M."/>
            <person name="Spatafora J.W."/>
            <person name="Tedersoo L."/>
            <person name="Vaario L.-M."/>
            <person name="Yamada A."/>
            <person name="Yan M."/>
            <person name="Wang P."/>
            <person name="Xu J."/>
            <person name="Bruns T."/>
            <person name="Baldrian P."/>
            <person name="Vilgalys R."/>
            <person name="Henrissat B."/>
            <person name="Grigoriev I.V."/>
            <person name="Hibbett D."/>
            <person name="Nagy L.G."/>
            <person name="Martin F.M."/>
        </authorList>
    </citation>
    <scope>NUCLEOTIDE SEQUENCE</scope>
    <source>
        <strain evidence="1">BED1</strain>
    </source>
</reference>
<sequence>KVLQKIAPERDKAHCKGFKQMLRTHFTGNGSEFVVIDETSKNDHTYARCFSRAPQSQCAQIHDVFVRGTQYLLCMALTTDGYLAARVIEGSYDAEQFYNFIAEDVLSNMNPYLHECSVIVL</sequence>
<feature type="non-terminal residue" evidence="1">
    <location>
        <position position="1"/>
    </location>
</feature>
<dbReference type="EMBL" id="WHUW01000006">
    <property type="protein sequence ID" value="KAF8444483.1"/>
    <property type="molecule type" value="Genomic_DNA"/>
</dbReference>
<gene>
    <name evidence="1" type="ORF">L210DRAFT_801869</name>
</gene>
<reference evidence="1" key="2">
    <citation type="journal article" date="2020" name="Nat. Commun.">
        <title>Large-scale genome sequencing of mycorrhizal fungi provides insights into the early evolution of symbiotic traits.</title>
        <authorList>
            <person name="Miyauchi S."/>
            <person name="Kiss E."/>
            <person name="Kuo A."/>
            <person name="Drula E."/>
            <person name="Kohler A."/>
            <person name="Sanchez-Garcia M."/>
            <person name="Morin E."/>
            <person name="Andreopoulos B."/>
            <person name="Barry K.W."/>
            <person name="Bonito G."/>
            <person name="Buee M."/>
            <person name="Carver A."/>
            <person name="Chen C."/>
            <person name="Cichocki N."/>
            <person name="Clum A."/>
            <person name="Culley D."/>
            <person name="Crous P.W."/>
            <person name="Fauchery L."/>
            <person name="Girlanda M."/>
            <person name="Hayes R.D."/>
            <person name="Keri Z."/>
            <person name="LaButti K."/>
            <person name="Lipzen A."/>
            <person name="Lombard V."/>
            <person name="Magnuson J."/>
            <person name="Maillard F."/>
            <person name="Murat C."/>
            <person name="Nolan M."/>
            <person name="Ohm R.A."/>
            <person name="Pangilinan J."/>
            <person name="Pereira M.F."/>
            <person name="Perotto S."/>
            <person name="Peter M."/>
            <person name="Pfister S."/>
            <person name="Riley R."/>
            <person name="Sitrit Y."/>
            <person name="Stielow J.B."/>
            <person name="Szollosi G."/>
            <person name="Zifcakova L."/>
            <person name="Stursova M."/>
            <person name="Spatafora J.W."/>
            <person name="Tedersoo L."/>
            <person name="Vaario L.M."/>
            <person name="Yamada A."/>
            <person name="Yan M."/>
            <person name="Wang P."/>
            <person name="Xu J."/>
            <person name="Bruns T."/>
            <person name="Baldrian P."/>
            <person name="Vilgalys R."/>
            <person name="Dunand C."/>
            <person name="Henrissat B."/>
            <person name="Grigoriev I.V."/>
            <person name="Hibbett D."/>
            <person name="Nagy L.G."/>
            <person name="Martin F.M."/>
        </authorList>
    </citation>
    <scope>NUCLEOTIDE SEQUENCE</scope>
    <source>
        <strain evidence="1">BED1</strain>
    </source>
</reference>
<dbReference type="AlphaFoldDB" id="A0AAD4BZJ4"/>
<name>A0AAD4BZJ4_BOLED</name>
<organism evidence="1 2">
    <name type="scientific">Boletus edulis BED1</name>
    <dbReference type="NCBI Taxonomy" id="1328754"/>
    <lineage>
        <taxon>Eukaryota</taxon>
        <taxon>Fungi</taxon>
        <taxon>Dikarya</taxon>
        <taxon>Basidiomycota</taxon>
        <taxon>Agaricomycotina</taxon>
        <taxon>Agaricomycetes</taxon>
        <taxon>Agaricomycetidae</taxon>
        <taxon>Boletales</taxon>
        <taxon>Boletineae</taxon>
        <taxon>Boletaceae</taxon>
        <taxon>Boletoideae</taxon>
        <taxon>Boletus</taxon>
    </lineage>
</organism>
<proteinExistence type="predicted"/>
<comment type="caution">
    <text evidence="1">The sequence shown here is derived from an EMBL/GenBank/DDBJ whole genome shotgun (WGS) entry which is preliminary data.</text>
</comment>
<accession>A0AAD4BZJ4</accession>
<dbReference type="Proteomes" id="UP001194468">
    <property type="component" value="Unassembled WGS sequence"/>
</dbReference>